<dbReference type="Proteomes" id="UP000005237">
    <property type="component" value="Unassembled WGS sequence"/>
</dbReference>
<dbReference type="InterPro" id="IPR016187">
    <property type="entry name" value="CTDL_fold"/>
</dbReference>
<reference evidence="2" key="1">
    <citation type="submission" date="2010-08" db="EMBL/GenBank/DDBJ databases">
        <authorList>
            <consortium name="Caenorhabditis japonica Sequencing Consortium"/>
            <person name="Wilson R.K."/>
        </authorList>
    </citation>
    <scope>NUCLEOTIDE SEQUENCE [LARGE SCALE GENOMIC DNA]</scope>
    <source>
        <strain evidence="2">DF5081</strain>
    </source>
</reference>
<dbReference type="PANTHER" id="PTHR47629">
    <property type="entry name" value="C-TYPE LECTIN-RELATED"/>
    <property type="match status" value="1"/>
</dbReference>
<keyword evidence="2" id="KW-1185">Reference proteome</keyword>
<name>A0A8R1ESE5_CAEJA</name>
<evidence type="ECO:0000313" key="1">
    <source>
        <dbReference type="EnsemblMetazoa" id="CJA39368.1"/>
    </source>
</evidence>
<sequence length="489" mass="54838">MAGLRRTTCWSSGSASAVPLLTALRYLQCRERLRLVHKTSIGCDLYKFSSISSARNPSQEDNGGDKIAFKTMLSTDTCPVAPFDNSSTYSYQNGDRFVYSITTTYSEDSNNDNIISFNYTTLQCPIGSKIFARESLWVCLSVQYFTNELPYQYCANHSRASVLCKNSGGTLTGPANTAEYNYFKNVSVSTSEIAPYSSSVVCIWLDGNSINVTREFVMEDSTHNGDTAYPFSSPNPNSDAPGSCLYFSSFPNPVVDDYLFNSITSARIPNPPYREEKIAFKTTLSTDTCHVNPFVELSGYAYQDSNLVIYKTTITYSVDSNTDKITTFQYEKLECPVESKAFQRGKITVCLSVRFFTNESPYPYCGNHSRASELCKRNGGTLTGPLNIGELEYFKQEILPGISPFDNGTARVWLDGNSINVGREFVMEDSTHEGDKNYPYGFDDPDSVNPGYCLYLYYFPEPFIVDDDKYSTGHKECDNWFLDDNFLKS</sequence>
<protein>
    <submittedName>
        <fullName evidence="1">Uncharacterized protein</fullName>
    </submittedName>
</protein>
<dbReference type="CDD" id="cd00037">
    <property type="entry name" value="CLECT"/>
    <property type="match status" value="2"/>
</dbReference>
<dbReference type="EnsemblMetazoa" id="CJA39368.1">
    <property type="protein sequence ID" value="CJA39368.1"/>
    <property type="gene ID" value="WBGene00215215"/>
</dbReference>
<evidence type="ECO:0000313" key="2">
    <source>
        <dbReference type="Proteomes" id="UP000005237"/>
    </source>
</evidence>
<dbReference type="PANTHER" id="PTHR47629:SF6">
    <property type="entry name" value="CW DOMAIN-CONTAINING PROTEIN-RELATED"/>
    <property type="match status" value="1"/>
</dbReference>
<proteinExistence type="predicted"/>
<dbReference type="AlphaFoldDB" id="A0A8R1ESE5"/>
<reference evidence="1" key="2">
    <citation type="submission" date="2022-06" db="UniProtKB">
        <authorList>
            <consortium name="EnsemblMetazoa"/>
        </authorList>
    </citation>
    <scope>IDENTIFICATION</scope>
    <source>
        <strain evidence="1">DF5081</strain>
    </source>
</reference>
<organism evidence="1 2">
    <name type="scientific">Caenorhabditis japonica</name>
    <dbReference type="NCBI Taxonomy" id="281687"/>
    <lineage>
        <taxon>Eukaryota</taxon>
        <taxon>Metazoa</taxon>
        <taxon>Ecdysozoa</taxon>
        <taxon>Nematoda</taxon>
        <taxon>Chromadorea</taxon>
        <taxon>Rhabditida</taxon>
        <taxon>Rhabditina</taxon>
        <taxon>Rhabditomorpha</taxon>
        <taxon>Rhabditoidea</taxon>
        <taxon>Rhabditidae</taxon>
        <taxon>Peloderinae</taxon>
        <taxon>Caenorhabditis</taxon>
    </lineage>
</organism>
<dbReference type="SUPFAM" id="SSF56436">
    <property type="entry name" value="C-type lectin-like"/>
    <property type="match status" value="2"/>
</dbReference>
<accession>A0A8R1ESE5</accession>